<feature type="domain" description="FHA" evidence="2">
    <location>
        <begin position="115"/>
        <end position="165"/>
    </location>
</feature>
<feature type="compositionally biased region" description="Low complexity" evidence="1">
    <location>
        <begin position="14"/>
        <end position="26"/>
    </location>
</feature>
<feature type="region of interest" description="Disordered" evidence="1">
    <location>
        <begin position="197"/>
        <end position="218"/>
    </location>
</feature>
<dbReference type="SMART" id="SM00240">
    <property type="entry name" value="FHA"/>
    <property type="match status" value="1"/>
</dbReference>
<dbReference type="Pfam" id="PF00498">
    <property type="entry name" value="FHA"/>
    <property type="match status" value="1"/>
</dbReference>
<accession>A0A6P6FW13</accession>
<dbReference type="AlphaFoldDB" id="A0A6P6FW13"/>
<feature type="compositionally biased region" description="Polar residues" evidence="1">
    <location>
        <begin position="1"/>
        <end position="10"/>
    </location>
</feature>
<name>A0A6P6FW13_ZIZJJ</name>
<dbReference type="KEGG" id="zju:112490512"/>
<keyword evidence="3" id="KW-1185">Reference proteome</keyword>
<protein>
    <submittedName>
        <fullName evidence="4">Uncharacterized protein LOC112490512</fullName>
    </submittedName>
</protein>
<proteinExistence type="predicted"/>
<reference evidence="4" key="1">
    <citation type="submission" date="2025-08" db="UniProtKB">
        <authorList>
            <consortium name="RefSeq"/>
        </authorList>
    </citation>
    <scope>IDENTIFICATION</scope>
    <source>
        <tissue evidence="4">Seedling</tissue>
    </source>
</reference>
<dbReference type="InterPro" id="IPR050923">
    <property type="entry name" value="Cell_Proc_Reg/RNA_Proc"/>
</dbReference>
<dbReference type="RefSeq" id="XP_024926147.1">
    <property type="nucleotide sequence ID" value="XM_025070379.3"/>
</dbReference>
<evidence type="ECO:0000313" key="3">
    <source>
        <dbReference type="Proteomes" id="UP001652623"/>
    </source>
</evidence>
<dbReference type="InterPro" id="IPR000253">
    <property type="entry name" value="FHA_dom"/>
</dbReference>
<dbReference type="PANTHER" id="PTHR23308">
    <property type="entry name" value="NUCLEAR INHIBITOR OF PROTEIN PHOSPHATASE-1"/>
    <property type="match status" value="1"/>
</dbReference>
<dbReference type="PROSITE" id="PS50006">
    <property type="entry name" value="FHA_DOMAIN"/>
    <property type="match status" value="1"/>
</dbReference>
<organism evidence="3 4">
    <name type="scientific">Ziziphus jujuba</name>
    <name type="common">Chinese jujube</name>
    <name type="synonym">Ziziphus sativa</name>
    <dbReference type="NCBI Taxonomy" id="326968"/>
    <lineage>
        <taxon>Eukaryota</taxon>
        <taxon>Viridiplantae</taxon>
        <taxon>Streptophyta</taxon>
        <taxon>Embryophyta</taxon>
        <taxon>Tracheophyta</taxon>
        <taxon>Spermatophyta</taxon>
        <taxon>Magnoliopsida</taxon>
        <taxon>eudicotyledons</taxon>
        <taxon>Gunneridae</taxon>
        <taxon>Pentapetalae</taxon>
        <taxon>rosids</taxon>
        <taxon>fabids</taxon>
        <taxon>Rosales</taxon>
        <taxon>Rhamnaceae</taxon>
        <taxon>Paliureae</taxon>
        <taxon>Ziziphus</taxon>
    </lineage>
</organism>
<dbReference type="CDD" id="cd00060">
    <property type="entry name" value="FHA"/>
    <property type="match status" value="1"/>
</dbReference>
<gene>
    <name evidence="4" type="primary">LOC112490512</name>
</gene>
<dbReference type="SUPFAM" id="SSF49879">
    <property type="entry name" value="SMAD/FHA domain"/>
    <property type="match status" value="1"/>
</dbReference>
<feature type="region of interest" description="Disordered" evidence="1">
    <location>
        <begin position="1"/>
        <end position="26"/>
    </location>
</feature>
<dbReference type="Gene3D" id="2.60.200.20">
    <property type="match status" value="1"/>
</dbReference>
<evidence type="ECO:0000259" key="2">
    <source>
        <dbReference type="PROSITE" id="PS50006"/>
    </source>
</evidence>
<dbReference type="InterPro" id="IPR008984">
    <property type="entry name" value="SMAD_FHA_dom_sf"/>
</dbReference>
<evidence type="ECO:0000313" key="4">
    <source>
        <dbReference type="RefSeq" id="XP_024926147.1"/>
    </source>
</evidence>
<dbReference type="FunFam" id="2.60.200.20:FF:000063">
    <property type="entry name" value="Predicted protein"/>
    <property type="match status" value="1"/>
</dbReference>
<evidence type="ECO:0000256" key="1">
    <source>
        <dbReference type="SAM" id="MobiDB-lite"/>
    </source>
</evidence>
<sequence>MELTTKSLSHANLPKSPTSFPSSASPSSSFFHSNSVSFRFSKSILTQLQAVKIKGSQQKKKNVGVVYASSEAEIPPKEVDVAQRWLLEPVGDGDTRHIGYKVERPGAYEIASDEVTVGRLPDKADLVIPVATVSARHARIKKREDNLLVTDLDSTNGTFINEKRLRAGVVSAAPPGSLITFGDIHLAVFRVSKLENVETSSNPEASETEPDNVKETSN</sequence>
<dbReference type="GeneID" id="112490512"/>
<dbReference type="Proteomes" id="UP001652623">
    <property type="component" value="Chromosome 10"/>
</dbReference>